<sequence length="157" mass="18454">MADESGYNDQALIHIFRKGLLNSLAVKILNQLQRRPTTLEGWYEAAIRFDEQYKYYEAVQKPKRFQIADDKKKVSINCVGTQLNEEEQKKYMADRRCFRCVKQGHMARDCPTKQGEKKEEKKKLSAREAYVKIQAIVREQETQQQTELLDIMEAEGF</sequence>
<dbReference type="Pfam" id="PF00098">
    <property type="entry name" value="zf-CCHC"/>
    <property type="match status" value="1"/>
</dbReference>
<dbReference type="PROSITE" id="PS50158">
    <property type="entry name" value="ZF_CCHC"/>
    <property type="match status" value="1"/>
</dbReference>
<dbReference type="SMART" id="SM00343">
    <property type="entry name" value="ZnF_C2HC"/>
    <property type="match status" value="1"/>
</dbReference>
<name>A0A0W0FR01_MONRR</name>
<evidence type="ECO:0000259" key="3">
    <source>
        <dbReference type="PROSITE" id="PS50158"/>
    </source>
</evidence>
<keyword evidence="2" id="KW-0863">Zinc-finger</keyword>
<dbReference type="AlphaFoldDB" id="A0A0W0FR01"/>
<accession>A0A0W0FR01</accession>
<dbReference type="GO" id="GO:0008270">
    <property type="term" value="F:zinc ion binding"/>
    <property type="evidence" value="ECO:0007669"/>
    <property type="project" value="UniProtKB-KW"/>
</dbReference>
<organism evidence="4 5">
    <name type="scientific">Moniliophthora roreri</name>
    <name type="common">Frosty pod rot fungus</name>
    <name type="synonym">Monilia roreri</name>
    <dbReference type="NCBI Taxonomy" id="221103"/>
    <lineage>
        <taxon>Eukaryota</taxon>
        <taxon>Fungi</taxon>
        <taxon>Dikarya</taxon>
        <taxon>Basidiomycota</taxon>
        <taxon>Agaricomycotina</taxon>
        <taxon>Agaricomycetes</taxon>
        <taxon>Agaricomycetidae</taxon>
        <taxon>Agaricales</taxon>
        <taxon>Marasmiineae</taxon>
        <taxon>Marasmiaceae</taxon>
        <taxon>Moniliophthora</taxon>
    </lineage>
</organism>
<dbReference type="EMBL" id="LATX01001728">
    <property type="protein sequence ID" value="KTB38795.1"/>
    <property type="molecule type" value="Genomic_DNA"/>
</dbReference>
<dbReference type="GO" id="GO:0003676">
    <property type="term" value="F:nucleic acid binding"/>
    <property type="evidence" value="ECO:0007669"/>
    <property type="project" value="InterPro"/>
</dbReference>
<evidence type="ECO:0000313" key="5">
    <source>
        <dbReference type="Proteomes" id="UP000054988"/>
    </source>
</evidence>
<evidence type="ECO:0000256" key="1">
    <source>
        <dbReference type="ARBA" id="ARBA00022664"/>
    </source>
</evidence>
<protein>
    <recommendedName>
        <fullName evidence="3">CCHC-type domain-containing protein</fullName>
    </recommendedName>
</protein>
<dbReference type="InterPro" id="IPR036875">
    <property type="entry name" value="Znf_CCHC_sf"/>
</dbReference>
<dbReference type="Gene3D" id="4.10.60.10">
    <property type="entry name" value="Zinc finger, CCHC-type"/>
    <property type="match status" value="1"/>
</dbReference>
<dbReference type="GO" id="GO:0006397">
    <property type="term" value="P:mRNA processing"/>
    <property type="evidence" value="ECO:0007669"/>
    <property type="project" value="UniProtKB-KW"/>
</dbReference>
<keyword evidence="1" id="KW-0507">mRNA processing</keyword>
<proteinExistence type="predicted"/>
<dbReference type="InterPro" id="IPR001878">
    <property type="entry name" value="Znf_CCHC"/>
</dbReference>
<dbReference type="Proteomes" id="UP000054988">
    <property type="component" value="Unassembled WGS sequence"/>
</dbReference>
<feature type="domain" description="CCHC-type" evidence="3">
    <location>
        <begin position="95"/>
        <end position="111"/>
    </location>
</feature>
<comment type="caution">
    <text evidence="4">The sequence shown here is derived from an EMBL/GenBank/DDBJ whole genome shotgun (WGS) entry which is preliminary data.</text>
</comment>
<keyword evidence="2" id="KW-0479">Metal-binding</keyword>
<reference evidence="4 5" key="1">
    <citation type="submission" date="2015-12" db="EMBL/GenBank/DDBJ databases">
        <title>Draft genome sequence of Moniliophthora roreri, the causal agent of frosty pod rot of cacao.</title>
        <authorList>
            <person name="Aime M.C."/>
            <person name="Diaz-Valderrama J.R."/>
            <person name="Kijpornyongpan T."/>
            <person name="Phillips-Mora W."/>
        </authorList>
    </citation>
    <scope>NUCLEOTIDE SEQUENCE [LARGE SCALE GENOMIC DNA]</scope>
    <source>
        <strain evidence="4 5">MCA 2952</strain>
    </source>
</reference>
<gene>
    <name evidence="4" type="ORF">WG66_8619</name>
</gene>
<evidence type="ECO:0000256" key="2">
    <source>
        <dbReference type="PROSITE-ProRule" id="PRU00047"/>
    </source>
</evidence>
<evidence type="ECO:0000313" key="4">
    <source>
        <dbReference type="EMBL" id="KTB38795.1"/>
    </source>
</evidence>
<keyword evidence="2" id="KW-0862">Zinc</keyword>
<dbReference type="SUPFAM" id="SSF57756">
    <property type="entry name" value="Retrovirus zinc finger-like domains"/>
    <property type="match status" value="1"/>
</dbReference>